<dbReference type="PROSITE" id="PS50880">
    <property type="entry name" value="TOPRIM"/>
    <property type="match status" value="1"/>
</dbReference>
<dbReference type="InterPro" id="IPR027417">
    <property type="entry name" value="P-loop_NTPase"/>
</dbReference>
<keyword evidence="3" id="KW-1185">Reference proteome</keyword>
<dbReference type="GO" id="GO:0006269">
    <property type="term" value="P:DNA replication, synthesis of primer"/>
    <property type="evidence" value="ECO:0007669"/>
    <property type="project" value="TreeGrafter"/>
</dbReference>
<feature type="domain" description="Toprim" evidence="1">
    <location>
        <begin position="166"/>
        <end position="253"/>
    </location>
</feature>
<organism evidence="2 3">
    <name type="scientific">Sporocytophaga myxococcoides</name>
    <dbReference type="NCBI Taxonomy" id="153721"/>
    <lineage>
        <taxon>Bacteria</taxon>
        <taxon>Pseudomonadati</taxon>
        <taxon>Bacteroidota</taxon>
        <taxon>Cytophagia</taxon>
        <taxon>Cytophagales</taxon>
        <taxon>Cytophagaceae</taxon>
        <taxon>Sporocytophaga</taxon>
    </lineage>
</organism>
<dbReference type="PANTHER" id="PTHR30313:SF2">
    <property type="entry name" value="DNA PRIMASE"/>
    <property type="match status" value="1"/>
</dbReference>
<dbReference type="InterPro" id="IPR034151">
    <property type="entry name" value="TOPRIM_DnaG_bac"/>
</dbReference>
<dbReference type="AlphaFoldDB" id="A0A098LFN7"/>
<dbReference type="Gene3D" id="3.40.1360.10">
    <property type="match status" value="1"/>
</dbReference>
<name>A0A098LFN7_9BACT</name>
<dbReference type="eggNOG" id="COG0630">
    <property type="taxonomic scope" value="Bacteria"/>
</dbReference>
<evidence type="ECO:0000259" key="1">
    <source>
        <dbReference type="PROSITE" id="PS50880"/>
    </source>
</evidence>
<dbReference type="eggNOG" id="COG0358">
    <property type="taxonomic scope" value="Bacteria"/>
</dbReference>
<evidence type="ECO:0000313" key="3">
    <source>
        <dbReference type="Proteomes" id="UP000030185"/>
    </source>
</evidence>
<reference evidence="2 3" key="1">
    <citation type="submission" date="2014-09" db="EMBL/GenBank/DDBJ databases">
        <title>Sporocytophaga myxococcoides PG-01 genome sequencing.</title>
        <authorList>
            <person name="Liu L."/>
            <person name="Gao P.J."/>
            <person name="Chen G.J."/>
            <person name="Wang L.S."/>
        </authorList>
    </citation>
    <scope>NUCLEOTIDE SEQUENCE [LARGE SCALE GENOMIC DNA]</scope>
    <source>
        <strain evidence="2 3">PG-01</strain>
    </source>
</reference>
<dbReference type="SUPFAM" id="SSF52540">
    <property type="entry name" value="P-loop containing nucleoside triphosphate hydrolases"/>
    <property type="match status" value="1"/>
</dbReference>
<dbReference type="Proteomes" id="UP000030185">
    <property type="component" value="Unassembled WGS sequence"/>
</dbReference>
<accession>A0A098LFN7</accession>
<proteinExistence type="predicted"/>
<dbReference type="InterPro" id="IPR050219">
    <property type="entry name" value="DnaG_primase"/>
</dbReference>
<protein>
    <submittedName>
        <fullName evidence="2">DNA primase</fullName>
    </submittedName>
</protein>
<dbReference type="Pfam" id="PF13155">
    <property type="entry name" value="Toprim_2"/>
    <property type="match status" value="1"/>
</dbReference>
<dbReference type="CDD" id="cd03364">
    <property type="entry name" value="TOPRIM_DnaG_primases"/>
    <property type="match status" value="1"/>
</dbReference>
<dbReference type="InterPro" id="IPR006171">
    <property type="entry name" value="TOPRIM_dom"/>
</dbReference>
<dbReference type="SUPFAM" id="SSF56731">
    <property type="entry name" value="DNA primase core"/>
    <property type="match status" value="1"/>
</dbReference>
<dbReference type="STRING" id="153721.MYP_3005"/>
<gene>
    <name evidence="2" type="ORF">MYP_3005</name>
</gene>
<dbReference type="EMBL" id="BBLT01000006">
    <property type="protein sequence ID" value="GAL85776.1"/>
    <property type="molecule type" value="Genomic_DNA"/>
</dbReference>
<dbReference type="Pfam" id="PF08275">
    <property type="entry name" value="DNAG_N"/>
    <property type="match status" value="1"/>
</dbReference>
<evidence type="ECO:0000313" key="2">
    <source>
        <dbReference type="EMBL" id="GAL85776.1"/>
    </source>
</evidence>
<dbReference type="InterPro" id="IPR037068">
    <property type="entry name" value="DNA_primase_core_N_sf"/>
</dbReference>
<sequence>MYKEQCSKGEAINKAKSLAGQSSRPQSLKAVKLEAETGKSNLARIAVLGKVMSEARQSLQRSNKGQAYCKERNLDYIKLEIGFLEERYHRNWNTALKASGLEIGLLTEQENKTLSPVLRNCLIFPIRNKSGQIVNLYGRSIAGKNHYYLKGRHQGLYPCYPKAETQRLILTESLIDAATLAQYILKEEYEILACYGTNGFTIEHEEIIKVLKGLEEVIFFFDGDDAGRAGAERISEILKTYNLKLTTTIVPTPEGEDINSLAQGHAEEAAELFPHLLSQRTTLEKQIASTENRSLLTEAETLQEPKSCISSNPIYPSSDSLDITNPDKITYETEAVKITIWGGIEKHNLHRLKLSLSLENKGSGQSFRDDVNLYSNRSFKQFLQNACEELGVLETFLKNILQDFTKEVENYRLDQKEKAAIQNRPEKVELSGNEQKEAIEHLKDKSLVKSLRYSMQQCGLIGETDNGLLLFLIFLTRYFDSPLHALVHGSSGSGKTNLLKTILKLVPEECKYETTALTENVLFRPPYRSFWKNKILLLEDLDGSYKALLPLREFMTAQRISKFVTESDPRTGAFKQVHLQAEGPICIAGATTKDKIYEDNSNRSFLIHVNESKAHQDAVLDYQNKQAAGLTDTTSAKQTAQKVHNIQRMLNHNLKVINPFQPSLKLPEYVFKKLRTNTHYITLIQSITFLHQYQREIKQSRAGEYYIETTLEDVELANLLSKESLLRKSDELSGAVREFFESLKSTVRQTNRDTFTGKEIREQFRMHPMQFNRRITELQARGYLKQAGGNQKTGYEYTITTWDDYKVLQSALNIMDDTLSVLWQKYPDGKYNRSIT</sequence>
<dbReference type="GO" id="GO:0005737">
    <property type="term" value="C:cytoplasm"/>
    <property type="evidence" value="ECO:0007669"/>
    <property type="project" value="TreeGrafter"/>
</dbReference>
<comment type="caution">
    <text evidence="2">The sequence shown here is derived from an EMBL/GenBank/DDBJ whole genome shotgun (WGS) entry which is preliminary data.</text>
</comment>
<dbReference type="InterPro" id="IPR013264">
    <property type="entry name" value="DNAG_N"/>
</dbReference>
<dbReference type="Gene3D" id="3.90.980.10">
    <property type="entry name" value="DNA primase, catalytic core, N-terminal domain"/>
    <property type="match status" value="1"/>
</dbReference>
<dbReference type="PANTHER" id="PTHR30313">
    <property type="entry name" value="DNA PRIMASE"/>
    <property type="match status" value="1"/>
</dbReference>
<dbReference type="SMART" id="SM00493">
    <property type="entry name" value="TOPRIM"/>
    <property type="match status" value="1"/>
</dbReference>